<dbReference type="OrthoDB" id="9805030at2"/>
<dbReference type="GO" id="GO:0005737">
    <property type="term" value="C:cytoplasm"/>
    <property type="evidence" value="ECO:0007669"/>
    <property type="project" value="UniProtKB-SubCell"/>
</dbReference>
<keyword evidence="2 6" id="KW-0545">Nucleotide biosynthesis</keyword>
<comment type="pathway">
    <text evidence="6">Purine metabolism; AMP biosynthesis via salvage pathway; AMP from ADP: step 1/1.</text>
</comment>
<dbReference type="GO" id="GO:0005524">
    <property type="term" value="F:ATP binding"/>
    <property type="evidence" value="ECO:0007669"/>
    <property type="project" value="UniProtKB-UniRule"/>
</dbReference>
<evidence type="ECO:0000256" key="7">
    <source>
        <dbReference type="RuleBase" id="RU003330"/>
    </source>
</evidence>
<feature type="binding site" evidence="6">
    <location>
        <position position="92"/>
    </location>
    <ligand>
        <name>AMP</name>
        <dbReference type="ChEBI" id="CHEBI:456215"/>
    </ligand>
</feature>
<dbReference type="PROSITE" id="PS00113">
    <property type="entry name" value="ADENYLATE_KINASE"/>
    <property type="match status" value="1"/>
</dbReference>
<dbReference type="InterPro" id="IPR000850">
    <property type="entry name" value="Adenylat/UMP-CMP_kin"/>
</dbReference>
<comment type="subcellular location">
    <subcellularLocation>
        <location evidence="6 8">Cytoplasm</location>
    </subcellularLocation>
</comment>
<feature type="binding site" evidence="6">
    <location>
        <position position="31"/>
    </location>
    <ligand>
        <name>AMP</name>
        <dbReference type="ChEBI" id="CHEBI:456215"/>
    </ligand>
</feature>
<feature type="binding site" evidence="6">
    <location>
        <position position="133"/>
    </location>
    <ligand>
        <name>Zn(2+)</name>
        <dbReference type="ChEBI" id="CHEBI:29105"/>
        <note>structural</note>
    </ligand>
</feature>
<keyword evidence="3 6" id="KW-0547">Nucleotide-binding</keyword>
<evidence type="ECO:0000256" key="4">
    <source>
        <dbReference type="ARBA" id="ARBA00022777"/>
    </source>
</evidence>
<feature type="domain" description="Adenylate kinase active site lid" evidence="9">
    <location>
        <begin position="127"/>
        <end position="162"/>
    </location>
</feature>
<dbReference type="InterPro" id="IPR006259">
    <property type="entry name" value="Adenyl_kin_sub"/>
</dbReference>
<keyword evidence="11" id="KW-1185">Reference proteome</keyword>
<feature type="binding site" evidence="6">
    <location>
        <position position="153"/>
    </location>
    <ligand>
        <name>Zn(2+)</name>
        <dbReference type="ChEBI" id="CHEBI:29105"/>
        <note>structural</note>
    </ligand>
</feature>
<feature type="binding site" evidence="6">
    <location>
        <position position="127"/>
    </location>
    <ligand>
        <name>ATP</name>
        <dbReference type="ChEBI" id="CHEBI:30616"/>
    </ligand>
</feature>
<accession>A0A4Y8LSS1</accession>
<comment type="caution">
    <text evidence="10">The sequence shown here is derived from an EMBL/GenBank/DDBJ whole genome shotgun (WGS) entry which is preliminary data.</text>
</comment>
<dbReference type="NCBIfam" id="NF001381">
    <property type="entry name" value="PRK00279.1-3"/>
    <property type="match status" value="1"/>
</dbReference>
<dbReference type="GO" id="GO:0044209">
    <property type="term" value="P:AMP salvage"/>
    <property type="evidence" value="ECO:0007669"/>
    <property type="project" value="UniProtKB-UniRule"/>
</dbReference>
<reference evidence="10 11" key="1">
    <citation type="submission" date="2019-03" db="EMBL/GenBank/DDBJ databases">
        <title>Cohnella endophytica sp. nov., a novel endophytic bacterium isolated from bark of Sonneratia apetala.</title>
        <authorList>
            <person name="Tuo L."/>
        </authorList>
    </citation>
    <scope>NUCLEOTIDE SEQUENCE [LARGE SCALE GENOMIC DNA]</scope>
    <source>
        <strain evidence="10 11">CCTCC AB 208254</strain>
    </source>
</reference>
<evidence type="ECO:0000256" key="5">
    <source>
        <dbReference type="ARBA" id="ARBA00022840"/>
    </source>
</evidence>
<dbReference type="SUPFAM" id="SSF52540">
    <property type="entry name" value="P-loop containing nucleoside triphosphate hydrolases"/>
    <property type="match status" value="1"/>
</dbReference>
<evidence type="ECO:0000313" key="11">
    <source>
        <dbReference type="Proteomes" id="UP000297900"/>
    </source>
</evidence>
<dbReference type="GO" id="GO:0008270">
    <property type="term" value="F:zinc ion binding"/>
    <property type="evidence" value="ECO:0007669"/>
    <property type="project" value="UniProtKB-UniRule"/>
</dbReference>
<feature type="region of interest" description="NMP" evidence="6">
    <location>
        <begin position="30"/>
        <end position="59"/>
    </location>
</feature>
<evidence type="ECO:0000256" key="1">
    <source>
        <dbReference type="ARBA" id="ARBA00022679"/>
    </source>
</evidence>
<keyword evidence="6" id="KW-0963">Cytoplasm</keyword>
<dbReference type="AlphaFoldDB" id="A0A4Y8LSS1"/>
<keyword evidence="1 6" id="KW-0808">Transferase</keyword>
<dbReference type="Gene3D" id="3.40.50.300">
    <property type="entry name" value="P-loop containing nucleotide triphosphate hydrolases"/>
    <property type="match status" value="1"/>
</dbReference>
<protein>
    <recommendedName>
        <fullName evidence="6 8">Adenylate kinase</fullName>
        <shortName evidence="6">AK</shortName>
        <ecNumber evidence="6 8">2.7.4.3</ecNumber>
    </recommendedName>
    <alternativeName>
        <fullName evidence="6">ATP-AMP transphosphorylase</fullName>
    </alternativeName>
    <alternativeName>
        <fullName evidence="6">ATP:AMP phosphotransferase</fullName>
    </alternativeName>
    <alternativeName>
        <fullName evidence="6">Adenylate monophosphate kinase</fullName>
    </alternativeName>
</protein>
<feature type="binding site" evidence="6">
    <location>
        <position position="160"/>
    </location>
    <ligand>
        <name>AMP</name>
        <dbReference type="ChEBI" id="CHEBI:456215"/>
    </ligand>
</feature>
<dbReference type="CDD" id="cd01428">
    <property type="entry name" value="ADK"/>
    <property type="match status" value="1"/>
</dbReference>
<comment type="similarity">
    <text evidence="6 7">Belongs to the adenylate kinase family.</text>
</comment>
<feature type="binding site" evidence="6">
    <location>
        <begin position="85"/>
        <end position="88"/>
    </location>
    <ligand>
        <name>AMP</name>
        <dbReference type="ChEBI" id="CHEBI:456215"/>
    </ligand>
</feature>
<evidence type="ECO:0000313" key="10">
    <source>
        <dbReference type="EMBL" id="TFE23900.1"/>
    </source>
</evidence>
<dbReference type="FunFam" id="3.40.50.300:FF:000106">
    <property type="entry name" value="Adenylate kinase mitochondrial"/>
    <property type="match status" value="1"/>
</dbReference>
<comment type="subunit">
    <text evidence="6 8">Monomer.</text>
</comment>
<dbReference type="PRINTS" id="PR00094">
    <property type="entry name" value="ADENYLTKNASE"/>
</dbReference>
<keyword evidence="4 6" id="KW-0418">Kinase</keyword>
<feature type="binding site" evidence="6">
    <location>
        <position position="36"/>
    </location>
    <ligand>
        <name>AMP</name>
        <dbReference type="ChEBI" id="CHEBI:456215"/>
    </ligand>
</feature>
<comment type="catalytic activity">
    <reaction evidence="6 8">
        <text>AMP + ATP = 2 ADP</text>
        <dbReference type="Rhea" id="RHEA:12973"/>
        <dbReference type="ChEBI" id="CHEBI:30616"/>
        <dbReference type="ChEBI" id="CHEBI:456215"/>
        <dbReference type="ChEBI" id="CHEBI:456216"/>
        <dbReference type="EC" id="2.7.4.3"/>
    </reaction>
</comment>
<feature type="binding site" evidence="6">
    <location>
        <position position="171"/>
    </location>
    <ligand>
        <name>AMP</name>
        <dbReference type="ChEBI" id="CHEBI:456215"/>
    </ligand>
</feature>
<dbReference type="RefSeq" id="WP_135153610.1">
    <property type="nucleotide sequence ID" value="NZ_SOMN01000030.1"/>
</dbReference>
<dbReference type="EMBL" id="SOMN01000030">
    <property type="protein sequence ID" value="TFE23900.1"/>
    <property type="molecule type" value="Genomic_DNA"/>
</dbReference>
<feature type="binding site" evidence="6">
    <location>
        <begin position="136"/>
        <end position="137"/>
    </location>
    <ligand>
        <name>ATP</name>
        <dbReference type="ChEBI" id="CHEBI:30616"/>
    </ligand>
</feature>
<dbReference type="PANTHER" id="PTHR23359">
    <property type="entry name" value="NUCLEOTIDE KINASE"/>
    <property type="match status" value="1"/>
</dbReference>
<dbReference type="NCBIfam" id="NF011100">
    <property type="entry name" value="PRK14527.1"/>
    <property type="match status" value="1"/>
</dbReference>
<evidence type="ECO:0000256" key="6">
    <source>
        <dbReference type="HAMAP-Rule" id="MF_00235"/>
    </source>
</evidence>
<organism evidence="10 11">
    <name type="scientific">Cohnella luojiensis</name>
    <dbReference type="NCBI Taxonomy" id="652876"/>
    <lineage>
        <taxon>Bacteria</taxon>
        <taxon>Bacillati</taxon>
        <taxon>Bacillota</taxon>
        <taxon>Bacilli</taxon>
        <taxon>Bacillales</taxon>
        <taxon>Paenibacillaceae</taxon>
        <taxon>Cohnella</taxon>
    </lineage>
</organism>
<dbReference type="NCBIfam" id="NF001380">
    <property type="entry name" value="PRK00279.1-2"/>
    <property type="match status" value="1"/>
</dbReference>
<dbReference type="UniPathway" id="UPA00588">
    <property type="reaction ID" value="UER00649"/>
</dbReference>
<feature type="binding site" evidence="6">
    <location>
        <position position="130"/>
    </location>
    <ligand>
        <name>Zn(2+)</name>
        <dbReference type="ChEBI" id="CHEBI:29105"/>
        <note>structural</note>
    </ligand>
</feature>
<dbReference type="Pfam" id="PF05191">
    <property type="entry name" value="ADK_lid"/>
    <property type="match status" value="1"/>
</dbReference>
<dbReference type="GO" id="GO:0004017">
    <property type="term" value="F:AMP kinase activity"/>
    <property type="evidence" value="ECO:0007669"/>
    <property type="project" value="UniProtKB-UniRule"/>
</dbReference>
<feature type="binding site" evidence="6">
    <location>
        <position position="150"/>
    </location>
    <ligand>
        <name>Zn(2+)</name>
        <dbReference type="ChEBI" id="CHEBI:29105"/>
        <note>structural</note>
    </ligand>
</feature>
<name>A0A4Y8LSS1_9BACL</name>
<proteinExistence type="inferred from homology"/>
<evidence type="ECO:0000256" key="3">
    <source>
        <dbReference type="ARBA" id="ARBA00022741"/>
    </source>
</evidence>
<evidence type="ECO:0000259" key="9">
    <source>
        <dbReference type="Pfam" id="PF05191"/>
    </source>
</evidence>
<dbReference type="InterPro" id="IPR027417">
    <property type="entry name" value="P-loop_NTPase"/>
</dbReference>
<evidence type="ECO:0000256" key="2">
    <source>
        <dbReference type="ARBA" id="ARBA00022727"/>
    </source>
</evidence>
<keyword evidence="6" id="KW-0862">Zinc</keyword>
<keyword evidence="6" id="KW-0479">Metal-binding</keyword>
<dbReference type="Pfam" id="PF00406">
    <property type="entry name" value="ADK"/>
    <property type="match status" value="1"/>
</dbReference>
<evidence type="ECO:0000256" key="8">
    <source>
        <dbReference type="RuleBase" id="RU003331"/>
    </source>
</evidence>
<comment type="function">
    <text evidence="6">Catalyzes the reversible transfer of the terminal phosphate group between ATP and AMP. Plays an important role in cellular energy homeostasis and in adenine nucleotide metabolism.</text>
</comment>
<feature type="binding site" evidence="6">
    <location>
        <position position="199"/>
    </location>
    <ligand>
        <name>ATP</name>
        <dbReference type="ChEBI" id="CHEBI:30616"/>
    </ligand>
</feature>
<dbReference type="Proteomes" id="UP000297900">
    <property type="component" value="Unassembled WGS sequence"/>
</dbReference>
<feature type="binding site" evidence="6">
    <location>
        <begin position="57"/>
        <end position="59"/>
    </location>
    <ligand>
        <name>AMP</name>
        <dbReference type="ChEBI" id="CHEBI:456215"/>
    </ligand>
</feature>
<comment type="domain">
    <text evidence="6">Consists of three domains, a large central CORE domain and two small peripheral domains, NMPbind and LID, which undergo movements during catalysis. The LID domain closes over the site of phosphoryl transfer upon ATP binding. Assembling and dissambling the active center during each catalytic cycle provides an effective means to prevent ATP hydrolysis. Some bacteria have evolved a zinc-coordinating structure that stabilizes the LID domain.</text>
</comment>
<dbReference type="InterPro" id="IPR033690">
    <property type="entry name" value="Adenylat_kinase_CS"/>
</dbReference>
<sequence>MNILFMGPPGAGKGTQAERIVEQFGIPHISTGDAFRLAIKQGTPIGQKAKEYIDQGLLVPDEVTNGIVRERLAAPDCAKGFLLDGFPRTLAQAEALDVMLAELDRKIDHVINLKVEPSFLLARITGRRICKSCGTTYHILFNPPKQEGICDKDGGELYQRPDDTEEKVATRLDEYTSKTAPLLTYYGDKGSLREVDGEKDIDEVTAEITSLLRGMNLR</sequence>
<dbReference type="HAMAP" id="MF_00235">
    <property type="entry name" value="Adenylate_kinase_Adk"/>
    <property type="match status" value="1"/>
</dbReference>
<keyword evidence="5 6" id="KW-0067">ATP-binding</keyword>
<feature type="region of interest" description="LID" evidence="6">
    <location>
        <begin position="126"/>
        <end position="163"/>
    </location>
</feature>
<dbReference type="InterPro" id="IPR007862">
    <property type="entry name" value="Adenylate_kinase_lid-dom"/>
</dbReference>
<feature type="binding site" evidence="6">
    <location>
        <begin position="10"/>
        <end position="15"/>
    </location>
    <ligand>
        <name>ATP</name>
        <dbReference type="ChEBI" id="CHEBI:30616"/>
    </ligand>
</feature>
<dbReference type="NCBIfam" id="TIGR01351">
    <property type="entry name" value="adk"/>
    <property type="match status" value="1"/>
</dbReference>
<dbReference type="EC" id="2.7.4.3" evidence="6 8"/>
<gene>
    <name evidence="6" type="primary">adk</name>
    <name evidence="10" type="ORF">E2980_17920</name>
</gene>